<comment type="caution">
    <text evidence="11">The sequence shown here is derived from an EMBL/GenBank/DDBJ whole genome shotgun (WGS) entry which is preliminary data.</text>
</comment>
<proteinExistence type="inferred from homology"/>
<reference evidence="11" key="1">
    <citation type="journal article" date="2021" name="Cell">
        <title>Tracing the genetic footprints of vertebrate landing in non-teleost ray-finned fishes.</title>
        <authorList>
            <person name="Bi X."/>
            <person name="Wang K."/>
            <person name="Yang L."/>
            <person name="Pan H."/>
            <person name="Jiang H."/>
            <person name="Wei Q."/>
            <person name="Fang M."/>
            <person name="Yu H."/>
            <person name="Zhu C."/>
            <person name="Cai Y."/>
            <person name="He Y."/>
            <person name="Gan X."/>
            <person name="Zeng H."/>
            <person name="Yu D."/>
            <person name="Zhu Y."/>
            <person name="Jiang H."/>
            <person name="Qiu Q."/>
            <person name="Yang H."/>
            <person name="Zhang Y.E."/>
            <person name="Wang W."/>
            <person name="Zhu M."/>
            <person name="He S."/>
            <person name="Zhang G."/>
        </authorList>
    </citation>
    <scope>NUCLEOTIDE SEQUENCE</scope>
    <source>
        <strain evidence="11">Pddl_001</strain>
    </source>
</reference>
<keyword evidence="6" id="KW-0222">Digestion</keyword>
<dbReference type="Gene3D" id="2.40.70.10">
    <property type="entry name" value="Acid Proteases"/>
    <property type="match status" value="2"/>
</dbReference>
<feature type="non-terminal residue" evidence="11">
    <location>
        <position position="1"/>
    </location>
</feature>
<sequence>MKWLVLIALVGLSECLFKVPLEKGKSVRDILQEKGLLEDFLKRNHYNSYSKYHDFAQTVNEPMVNYMDMSYFGVISIGTPPQSFKVAGISDPNQIFALSTTEPSSFLYYAQFDGILGLAFPSIASGEATPVFDNMMDQGLLSQNLFSFYLSPNSQSGSVVTFGGIEESYFTGNINWVPLTSETYWQIKVDYIQVNGRTVACAQSCQAIVDTGISLIAGPSGPIATIQSAVGVSPGISCQNVPSMPDVIVGFNGVQYTLSSSAYILERYDGQQCSSGFQAMNLPTNAGDLWILGDVFIRQYYSIFDRSNNMVGLAKSI</sequence>
<dbReference type="Pfam" id="PF07966">
    <property type="entry name" value="A1_Propeptide"/>
    <property type="match status" value="1"/>
</dbReference>
<evidence type="ECO:0000313" key="12">
    <source>
        <dbReference type="Proteomes" id="UP001166093"/>
    </source>
</evidence>
<dbReference type="PRINTS" id="PR00792">
    <property type="entry name" value="PEPSIN"/>
</dbReference>
<evidence type="ECO:0000256" key="3">
    <source>
        <dbReference type="ARBA" id="ARBA00011924"/>
    </source>
</evidence>
<dbReference type="InterPro" id="IPR001461">
    <property type="entry name" value="Aspartic_peptidase_A1"/>
</dbReference>
<dbReference type="PANTHER" id="PTHR47966:SF22">
    <property type="entry name" value="PEPSIN A-3-RELATED"/>
    <property type="match status" value="1"/>
</dbReference>
<name>A0ABS2XS88_POLSP</name>
<accession>A0ABS2XS88</accession>
<evidence type="ECO:0000256" key="9">
    <source>
        <dbReference type="SAM" id="SignalP"/>
    </source>
</evidence>
<dbReference type="EC" id="3.4.23.1" evidence="3"/>
<dbReference type="Gene3D" id="6.10.140.60">
    <property type="match status" value="1"/>
</dbReference>
<dbReference type="InterPro" id="IPR012848">
    <property type="entry name" value="Aspartic_peptidase_N"/>
</dbReference>
<dbReference type="PROSITE" id="PS51767">
    <property type="entry name" value="PEPTIDASE_A1"/>
    <property type="match status" value="1"/>
</dbReference>
<evidence type="ECO:0000256" key="5">
    <source>
        <dbReference type="ARBA" id="ARBA00022750"/>
    </source>
</evidence>
<comment type="function">
    <text evidence="1">Shows particularly broad specificity; although bonds involving phenylalanine and leucine are preferred, many others are also cleaved to some extent.</text>
</comment>
<organism evidence="11 12">
    <name type="scientific">Polyodon spathula</name>
    <name type="common">North American paddlefish</name>
    <name type="synonym">Squalus spathula</name>
    <dbReference type="NCBI Taxonomy" id="7913"/>
    <lineage>
        <taxon>Eukaryota</taxon>
        <taxon>Metazoa</taxon>
        <taxon>Chordata</taxon>
        <taxon>Craniata</taxon>
        <taxon>Vertebrata</taxon>
        <taxon>Euteleostomi</taxon>
        <taxon>Actinopterygii</taxon>
        <taxon>Chondrostei</taxon>
        <taxon>Acipenseriformes</taxon>
        <taxon>Polyodontidae</taxon>
        <taxon>Polyodon</taxon>
    </lineage>
</organism>
<dbReference type="PANTHER" id="PTHR47966">
    <property type="entry name" value="BETA-SITE APP-CLEAVING ENZYME, ISOFORM A-RELATED"/>
    <property type="match status" value="1"/>
</dbReference>
<evidence type="ECO:0000259" key="10">
    <source>
        <dbReference type="PROSITE" id="PS51767"/>
    </source>
</evidence>
<evidence type="ECO:0000256" key="1">
    <source>
        <dbReference type="ARBA" id="ARBA00002318"/>
    </source>
</evidence>
<keyword evidence="5" id="KW-0064">Aspartyl protease</keyword>
<keyword evidence="8" id="KW-1015">Disulfide bond</keyword>
<keyword evidence="9" id="KW-0732">Signal</keyword>
<dbReference type="EMBL" id="JAAWVQ010065929">
    <property type="protein sequence ID" value="MBN3277068.1"/>
    <property type="molecule type" value="Genomic_DNA"/>
</dbReference>
<evidence type="ECO:0000256" key="8">
    <source>
        <dbReference type="ARBA" id="ARBA00023157"/>
    </source>
</evidence>
<dbReference type="Proteomes" id="UP001166093">
    <property type="component" value="Unassembled WGS sequence"/>
</dbReference>
<evidence type="ECO:0000256" key="6">
    <source>
        <dbReference type="ARBA" id="ARBA00022757"/>
    </source>
</evidence>
<protein>
    <recommendedName>
        <fullName evidence="3">pepsin A</fullName>
        <ecNumber evidence="3">3.4.23.1</ecNumber>
    </recommendedName>
</protein>
<keyword evidence="12" id="KW-1185">Reference proteome</keyword>
<comment type="similarity">
    <text evidence="2">Belongs to the peptidase A1 family.</text>
</comment>
<dbReference type="Pfam" id="PF00026">
    <property type="entry name" value="Asp"/>
    <property type="match status" value="1"/>
</dbReference>
<evidence type="ECO:0000256" key="2">
    <source>
        <dbReference type="ARBA" id="ARBA00007447"/>
    </source>
</evidence>
<feature type="non-terminal residue" evidence="11">
    <location>
        <position position="317"/>
    </location>
</feature>
<keyword evidence="4" id="KW-0645">Protease</keyword>
<evidence type="ECO:0000313" key="11">
    <source>
        <dbReference type="EMBL" id="MBN3277068.1"/>
    </source>
</evidence>
<keyword evidence="7" id="KW-0378">Hydrolase</keyword>
<feature type="signal peptide" evidence="9">
    <location>
        <begin position="1"/>
        <end position="15"/>
    </location>
</feature>
<feature type="chain" id="PRO_5046543194" description="pepsin A" evidence="9">
    <location>
        <begin position="16"/>
        <end position="317"/>
    </location>
</feature>
<dbReference type="InterPro" id="IPR021109">
    <property type="entry name" value="Peptidase_aspartic_dom_sf"/>
</dbReference>
<evidence type="ECO:0000256" key="4">
    <source>
        <dbReference type="ARBA" id="ARBA00022670"/>
    </source>
</evidence>
<gene>
    <name evidence="11" type="primary">Pga_0</name>
    <name evidence="11" type="ORF">GTO93_0022125</name>
</gene>
<evidence type="ECO:0000256" key="7">
    <source>
        <dbReference type="ARBA" id="ARBA00022801"/>
    </source>
</evidence>
<feature type="domain" description="Peptidase A1" evidence="10">
    <location>
        <begin position="4"/>
        <end position="314"/>
    </location>
</feature>
<dbReference type="SUPFAM" id="SSF50630">
    <property type="entry name" value="Acid proteases"/>
    <property type="match status" value="1"/>
</dbReference>
<dbReference type="InterPro" id="IPR033121">
    <property type="entry name" value="PEPTIDASE_A1"/>
</dbReference>